<dbReference type="GO" id="GO:0009435">
    <property type="term" value="P:NAD+ biosynthetic process"/>
    <property type="evidence" value="ECO:0007669"/>
    <property type="project" value="InterPro"/>
</dbReference>
<sequence>MTYEELGVFGRLRKLSKCGPVSMFEALLRKWSSHPAETVATKVKRFFTFYAINRHKMTTVTPACHAEDYSPDDNRYDQRQILYRASWPWQFRRIDERAKQVQQARDKQQQQQKRKRQEEMGGTSKRKVTS</sequence>
<organism evidence="3">
    <name type="scientific">Chloropicon laureae</name>
    <dbReference type="NCBI Taxonomy" id="464258"/>
    <lineage>
        <taxon>Eukaryota</taxon>
        <taxon>Viridiplantae</taxon>
        <taxon>Chlorophyta</taxon>
        <taxon>Chloropicophyceae</taxon>
        <taxon>Chloropicales</taxon>
        <taxon>Chloropicaceae</taxon>
        <taxon>Chloropicon</taxon>
    </lineage>
</organism>
<protein>
    <submittedName>
        <fullName evidence="3">Uncharacterized protein</fullName>
    </submittedName>
</protein>
<dbReference type="GO" id="GO:0004359">
    <property type="term" value="F:glutaminase activity"/>
    <property type="evidence" value="ECO:0007669"/>
    <property type="project" value="InterPro"/>
</dbReference>
<dbReference type="InterPro" id="IPR003694">
    <property type="entry name" value="NAD_synthase"/>
</dbReference>
<dbReference type="InterPro" id="IPR014729">
    <property type="entry name" value="Rossmann-like_a/b/a_fold"/>
</dbReference>
<dbReference type="AlphaFoldDB" id="A0A7S3E1X5"/>
<reference evidence="3" key="1">
    <citation type="submission" date="2021-01" db="EMBL/GenBank/DDBJ databases">
        <authorList>
            <person name="Corre E."/>
            <person name="Pelletier E."/>
            <person name="Niang G."/>
            <person name="Scheremetjew M."/>
            <person name="Finn R."/>
            <person name="Kale V."/>
            <person name="Holt S."/>
            <person name="Cochrane G."/>
            <person name="Meng A."/>
            <person name="Brown T."/>
            <person name="Cohen L."/>
        </authorList>
    </citation>
    <scope>NUCLEOTIDE SEQUENCE</scope>
    <source>
        <strain evidence="3">RCC856</strain>
    </source>
</reference>
<evidence type="ECO:0000256" key="2">
    <source>
        <dbReference type="SAM" id="MobiDB-lite"/>
    </source>
</evidence>
<proteinExistence type="predicted"/>
<accession>A0A7S3E1X5</accession>
<dbReference type="GO" id="GO:0005737">
    <property type="term" value="C:cytoplasm"/>
    <property type="evidence" value="ECO:0007669"/>
    <property type="project" value="InterPro"/>
</dbReference>
<keyword evidence="1" id="KW-0436">Ligase</keyword>
<gene>
    <name evidence="3" type="ORF">CLAU1311_LOCUS3861</name>
</gene>
<evidence type="ECO:0000313" key="3">
    <source>
        <dbReference type="EMBL" id="CAE0018034.1"/>
    </source>
</evidence>
<dbReference type="EMBL" id="HBHU01005970">
    <property type="protein sequence ID" value="CAE0018034.1"/>
    <property type="molecule type" value="Transcribed_RNA"/>
</dbReference>
<name>A0A7S3E1X5_9CHLO</name>
<dbReference type="PANTHER" id="PTHR23090">
    <property type="entry name" value="NH 3 /GLUTAMINE-DEPENDENT NAD + SYNTHETASE"/>
    <property type="match status" value="1"/>
</dbReference>
<dbReference type="PANTHER" id="PTHR23090:SF9">
    <property type="entry name" value="GLUTAMINE-DEPENDENT NAD(+) SYNTHETASE"/>
    <property type="match status" value="1"/>
</dbReference>
<dbReference type="GO" id="GO:0003952">
    <property type="term" value="F:NAD+ synthase (glutamine-hydrolyzing) activity"/>
    <property type="evidence" value="ECO:0007669"/>
    <property type="project" value="InterPro"/>
</dbReference>
<feature type="region of interest" description="Disordered" evidence="2">
    <location>
        <begin position="98"/>
        <end position="130"/>
    </location>
</feature>
<dbReference type="Gene3D" id="3.40.50.620">
    <property type="entry name" value="HUPs"/>
    <property type="match status" value="1"/>
</dbReference>
<evidence type="ECO:0000256" key="1">
    <source>
        <dbReference type="ARBA" id="ARBA00022598"/>
    </source>
</evidence>
<feature type="compositionally biased region" description="Basic and acidic residues" evidence="2">
    <location>
        <begin position="98"/>
        <end position="108"/>
    </location>
</feature>